<feature type="binding site" evidence="8">
    <location>
        <begin position="149"/>
        <end position="152"/>
    </location>
    <ligand>
        <name>ATP</name>
        <dbReference type="ChEBI" id="CHEBI:30616"/>
    </ligand>
</feature>
<feature type="binding site" evidence="8">
    <location>
        <position position="61"/>
    </location>
    <ligand>
        <name>beta-alanine</name>
        <dbReference type="ChEBI" id="CHEBI:57966"/>
    </ligand>
</feature>
<accession>A0A495VCC1</accession>
<comment type="similarity">
    <text evidence="2 8">Belongs to the pantothenate synthetase family.</text>
</comment>
<feature type="binding site" evidence="8">
    <location>
        <position position="178"/>
    </location>
    <ligand>
        <name>ATP</name>
        <dbReference type="ChEBI" id="CHEBI:30616"/>
    </ligand>
</feature>
<comment type="catalytic activity">
    <reaction evidence="7 8">
        <text>(R)-pantoate + beta-alanine + ATP = (R)-pantothenate + AMP + diphosphate + H(+)</text>
        <dbReference type="Rhea" id="RHEA:10912"/>
        <dbReference type="ChEBI" id="CHEBI:15378"/>
        <dbReference type="ChEBI" id="CHEBI:15980"/>
        <dbReference type="ChEBI" id="CHEBI:29032"/>
        <dbReference type="ChEBI" id="CHEBI:30616"/>
        <dbReference type="ChEBI" id="CHEBI:33019"/>
        <dbReference type="ChEBI" id="CHEBI:57966"/>
        <dbReference type="ChEBI" id="CHEBI:456215"/>
        <dbReference type="EC" id="6.3.2.1"/>
    </reaction>
</comment>
<dbReference type="Gene3D" id="3.30.1300.10">
    <property type="entry name" value="Pantoate-beta-alanine ligase, C-terminal domain"/>
    <property type="match status" value="1"/>
</dbReference>
<sequence length="292" mass="31821">MKTIETLEDLREQVRAWRGAGERVAFVPTMGNLHAGHLTLIAEARARAPRVVASIFVNPMQFGPAEDLDAYPRTLARDRELLEAAGCDLVFAPNVATVYPRGSEAQTRVEVPGLSDVLCGESRPGHFRGVATVVCKLFNMVQPDVALFGEKDFQQLLVIRRMVEDLAMPVEIVGVPTVREPDGLAMSSRNGYLSPSERARAPALRRVLTAARQSLLAGTAAASVEREAEDALREAGLAPDYVRVRATHDLRPATQADRDLVILAAAYLGQARLIDNLRVQPDANAALQQTLR</sequence>
<evidence type="ECO:0000256" key="5">
    <source>
        <dbReference type="ARBA" id="ARBA00022741"/>
    </source>
</evidence>
<feature type="active site" description="Proton donor" evidence="8">
    <location>
        <position position="37"/>
    </location>
</feature>
<keyword evidence="6 8" id="KW-0067">ATP-binding</keyword>
<evidence type="ECO:0000256" key="2">
    <source>
        <dbReference type="ARBA" id="ARBA00009256"/>
    </source>
</evidence>
<keyword evidence="4 8" id="KW-0566">Pantothenate biosynthesis</keyword>
<dbReference type="CDD" id="cd00560">
    <property type="entry name" value="PanC"/>
    <property type="match status" value="1"/>
</dbReference>
<evidence type="ECO:0000256" key="4">
    <source>
        <dbReference type="ARBA" id="ARBA00022655"/>
    </source>
</evidence>
<evidence type="ECO:0000256" key="3">
    <source>
        <dbReference type="ARBA" id="ARBA00022598"/>
    </source>
</evidence>
<gene>
    <name evidence="8" type="primary">panC</name>
    <name evidence="9" type="ORF">BDD21_4455</name>
</gene>
<comment type="caution">
    <text evidence="9">The sequence shown here is derived from an EMBL/GenBank/DDBJ whole genome shotgun (WGS) entry which is preliminary data.</text>
</comment>
<feature type="binding site" evidence="8">
    <location>
        <position position="155"/>
    </location>
    <ligand>
        <name>(R)-pantoate</name>
        <dbReference type="ChEBI" id="CHEBI:15980"/>
    </ligand>
</feature>
<dbReference type="InterPro" id="IPR042176">
    <property type="entry name" value="Pantoate_ligase_C"/>
</dbReference>
<dbReference type="Pfam" id="PF02569">
    <property type="entry name" value="Pantoate_ligase"/>
    <property type="match status" value="1"/>
</dbReference>
<dbReference type="PANTHER" id="PTHR21299:SF1">
    <property type="entry name" value="PANTOATE--BETA-ALANINE LIGASE"/>
    <property type="match status" value="1"/>
</dbReference>
<dbReference type="Gene3D" id="3.40.50.620">
    <property type="entry name" value="HUPs"/>
    <property type="match status" value="1"/>
</dbReference>
<dbReference type="Proteomes" id="UP000274556">
    <property type="component" value="Unassembled WGS sequence"/>
</dbReference>
<feature type="binding site" evidence="8">
    <location>
        <position position="61"/>
    </location>
    <ligand>
        <name>(R)-pantoate</name>
        <dbReference type="ChEBI" id="CHEBI:15980"/>
    </ligand>
</feature>
<evidence type="ECO:0000256" key="8">
    <source>
        <dbReference type="HAMAP-Rule" id="MF_00158"/>
    </source>
</evidence>
<evidence type="ECO:0000256" key="6">
    <source>
        <dbReference type="ARBA" id="ARBA00022840"/>
    </source>
</evidence>
<dbReference type="InterPro" id="IPR003721">
    <property type="entry name" value="Pantoate_ligase"/>
</dbReference>
<name>A0A495VCC1_9GAMM</name>
<comment type="function">
    <text evidence="8">Catalyzes the condensation of pantoate with beta-alanine in an ATP-dependent reaction via a pantoyl-adenylate intermediate.</text>
</comment>
<keyword evidence="3 8" id="KW-0436">Ligase</keyword>
<dbReference type="FunFam" id="3.30.1300.10:FF:000001">
    <property type="entry name" value="Pantothenate synthetase"/>
    <property type="match status" value="1"/>
</dbReference>
<keyword evidence="5 8" id="KW-0547">Nucleotide-binding</keyword>
<feature type="binding site" evidence="8">
    <location>
        <begin position="30"/>
        <end position="37"/>
    </location>
    <ligand>
        <name>ATP</name>
        <dbReference type="ChEBI" id="CHEBI:30616"/>
    </ligand>
</feature>
<dbReference type="HAMAP" id="MF_00158">
    <property type="entry name" value="PanC"/>
    <property type="match status" value="1"/>
</dbReference>
<dbReference type="GO" id="GO:0004592">
    <property type="term" value="F:pantoate-beta-alanine ligase activity"/>
    <property type="evidence" value="ECO:0007669"/>
    <property type="project" value="UniProtKB-UniRule"/>
</dbReference>
<dbReference type="NCBIfam" id="TIGR00018">
    <property type="entry name" value="panC"/>
    <property type="match status" value="1"/>
</dbReference>
<dbReference type="GO" id="GO:0005829">
    <property type="term" value="C:cytosol"/>
    <property type="evidence" value="ECO:0007669"/>
    <property type="project" value="TreeGrafter"/>
</dbReference>
<dbReference type="InterPro" id="IPR014729">
    <property type="entry name" value="Rossmann-like_a/b/a_fold"/>
</dbReference>
<evidence type="ECO:0000256" key="7">
    <source>
        <dbReference type="ARBA" id="ARBA00048258"/>
    </source>
</evidence>
<keyword evidence="8" id="KW-0963">Cytoplasm</keyword>
<dbReference type="PANTHER" id="PTHR21299">
    <property type="entry name" value="CYTIDYLATE KINASE/PANTOATE-BETA-ALANINE LIGASE"/>
    <property type="match status" value="1"/>
</dbReference>
<reference evidence="9 10" key="1">
    <citation type="submission" date="2018-10" db="EMBL/GenBank/DDBJ databases">
        <title>Genomic Encyclopedia of Archaeal and Bacterial Type Strains, Phase II (KMG-II): from individual species to whole genera.</title>
        <authorList>
            <person name="Goeker M."/>
        </authorList>
    </citation>
    <scope>NUCLEOTIDE SEQUENCE [LARGE SCALE GENOMIC DNA]</scope>
    <source>
        <strain evidence="9 10">DSM 235</strain>
    </source>
</reference>
<comment type="pathway">
    <text evidence="1 8">Cofactor biosynthesis; (R)-pantothenate biosynthesis; (R)-pantothenate from (R)-pantoate and beta-alanine: step 1/1.</text>
</comment>
<comment type="miscellaneous">
    <text evidence="8">The reaction proceeds by a bi uni uni bi ping pong mechanism.</text>
</comment>
<evidence type="ECO:0000313" key="10">
    <source>
        <dbReference type="Proteomes" id="UP000274556"/>
    </source>
</evidence>
<comment type="subunit">
    <text evidence="8">Homodimer.</text>
</comment>
<evidence type="ECO:0000313" key="9">
    <source>
        <dbReference type="EMBL" id="RKT46914.1"/>
    </source>
</evidence>
<dbReference type="UniPathway" id="UPA00028">
    <property type="reaction ID" value="UER00005"/>
</dbReference>
<dbReference type="RefSeq" id="WP_120798968.1">
    <property type="nucleotide sequence ID" value="NZ_RBXL01000001.1"/>
</dbReference>
<keyword evidence="10" id="KW-1185">Reference proteome</keyword>
<dbReference type="OrthoDB" id="9773087at2"/>
<dbReference type="GO" id="GO:0015940">
    <property type="term" value="P:pantothenate biosynthetic process"/>
    <property type="evidence" value="ECO:0007669"/>
    <property type="project" value="UniProtKB-UniRule"/>
</dbReference>
<dbReference type="NCBIfam" id="TIGR00125">
    <property type="entry name" value="cyt_tran_rel"/>
    <property type="match status" value="1"/>
</dbReference>
<evidence type="ECO:0000256" key="1">
    <source>
        <dbReference type="ARBA" id="ARBA00004990"/>
    </source>
</evidence>
<dbReference type="InterPro" id="IPR004821">
    <property type="entry name" value="Cyt_trans-like"/>
</dbReference>
<organism evidence="9 10">
    <name type="scientific">Thiocapsa rosea</name>
    <dbReference type="NCBI Taxonomy" id="69360"/>
    <lineage>
        <taxon>Bacteria</taxon>
        <taxon>Pseudomonadati</taxon>
        <taxon>Pseudomonadota</taxon>
        <taxon>Gammaproteobacteria</taxon>
        <taxon>Chromatiales</taxon>
        <taxon>Chromatiaceae</taxon>
        <taxon>Thiocapsa</taxon>
    </lineage>
</organism>
<dbReference type="FunFam" id="3.40.50.620:FF:000013">
    <property type="entry name" value="Pantothenate synthetase"/>
    <property type="match status" value="1"/>
</dbReference>
<dbReference type="SUPFAM" id="SSF52374">
    <property type="entry name" value="Nucleotidylyl transferase"/>
    <property type="match status" value="1"/>
</dbReference>
<dbReference type="AlphaFoldDB" id="A0A495VCC1"/>
<dbReference type="EMBL" id="RBXL01000001">
    <property type="protein sequence ID" value="RKT46914.1"/>
    <property type="molecule type" value="Genomic_DNA"/>
</dbReference>
<proteinExistence type="inferred from homology"/>
<feature type="binding site" evidence="8">
    <location>
        <begin position="186"/>
        <end position="189"/>
    </location>
    <ligand>
        <name>ATP</name>
        <dbReference type="ChEBI" id="CHEBI:30616"/>
    </ligand>
</feature>
<comment type="subcellular location">
    <subcellularLocation>
        <location evidence="8">Cytoplasm</location>
    </subcellularLocation>
</comment>
<protein>
    <recommendedName>
        <fullName evidence="8">Pantothenate synthetase</fullName>
        <shortName evidence="8">PS</shortName>
        <ecNumber evidence="8">6.3.2.1</ecNumber>
    </recommendedName>
    <alternativeName>
        <fullName evidence="8">Pantoate--beta-alanine ligase</fullName>
    </alternativeName>
    <alternativeName>
        <fullName evidence="8">Pantoate-activating enzyme</fullName>
    </alternativeName>
</protein>
<dbReference type="GO" id="GO:0005524">
    <property type="term" value="F:ATP binding"/>
    <property type="evidence" value="ECO:0007669"/>
    <property type="project" value="UniProtKB-KW"/>
</dbReference>
<dbReference type="EC" id="6.3.2.1" evidence="8"/>